<feature type="transmembrane region" description="Helical" evidence="1">
    <location>
        <begin position="193"/>
        <end position="213"/>
    </location>
</feature>
<name>A0ABT0LDK6_9GAMM</name>
<proteinExistence type="predicted"/>
<dbReference type="Proteomes" id="UP001203423">
    <property type="component" value="Unassembled WGS sequence"/>
</dbReference>
<evidence type="ECO:0000256" key="1">
    <source>
        <dbReference type="SAM" id="Phobius"/>
    </source>
</evidence>
<dbReference type="RefSeq" id="WP_248940726.1">
    <property type="nucleotide sequence ID" value="NZ_JAKIKS010000048.1"/>
</dbReference>
<reference evidence="3 4" key="1">
    <citation type="submission" date="2022-01" db="EMBL/GenBank/DDBJ databases">
        <title>Whole genome-based taxonomy of the Shewanellaceae.</title>
        <authorList>
            <person name="Martin-Rodriguez A.J."/>
        </authorList>
    </citation>
    <scope>NUCLEOTIDE SEQUENCE [LARGE SCALE GENOMIC DNA]</scope>
    <source>
        <strain evidence="3 4">DSM 17177</strain>
    </source>
</reference>
<dbReference type="EMBL" id="JAKIKS010000048">
    <property type="protein sequence ID" value="MCL1125410.1"/>
    <property type="molecule type" value="Genomic_DNA"/>
</dbReference>
<feature type="transmembrane region" description="Helical" evidence="1">
    <location>
        <begin position="303"/>
        <end position="322"/>
    </location>
</feature>
<keyword evidence="1" id="KW-0812">Transmembrane</keyword>
<protein>
    <submittedName>
        <fullName evidence="3">DUF1624 domain-containing protein</fullName>
    </submittedName>
</protein>
<evidence type="ECO:0000259" key="2">
    <source>
        <dbReference type="Pfam" id="PF07786"/>
    </source>
</evidence>
<dbReference type="InterPro" id="IPR012429">
    <property type="entry name" value="HGSNAT_cat"/>
</dbReference>
<feature type="transmembrane region" description="Helical" evidence="1">
    <location>
        <begin position="264"/>
        <end position="282"/>
    </location>
</feature>
<dbReference type="Pfam" id="PF07786">
    <property type="entry name" value="HGSNAT_cat"/>
    <property type="match status" value="1"/>
</dbReference>
<accession>A0ABT0LDK6</accession>
<sequence length="362" mass="40810">MMEHQSNRLQAIDVARGLSVIVMIMVHTLWMYGDVATQGGTVFGTVIHILGKGTAAFLVAMGISYVLSRDQSVLGTIKRGLYTLGLGYMMNGLKFVVPIAVFNTMPENFIEAYSWSSPLSLSQFNYLLLTGDILQLAGLSLIFIAIIGHVIKNKWGIFALALLLITTSKWVSGFRLDITGVDYLLDLLWGDQYNVYFPLFPWMSCVLFGLFIGMAYKEKNYDQAFLYRSLGYSGVAMMIIGAGLCFDNVDYHFADFFHLGPGGAIYLMGFTAFAYWGIDWIIRHTRPNRFYALLQYCSKRVTSLYIIQWVLICWGMGIFGYQTFSMQGVMTLIPVFMLATFLVQYGKDRLTLVRHSLVKSVT</sequence>
<feature type="transmembrane region" description="Helical" evidence="1">
    <location>
        <begin position="225"/>
        <end position="244"/>
    </location>
</feature>
<feature type="transmembrane region" description="Helical" evidence="1">
    <location>
        <begin position="12"/>
        <end position="33"/>
    </location>
</feature>
<feature type="transmembrane region" description="Helical" evidence="1">
    <location>
        <begin position="45"/>
        <end position="68"/>
    </location>
</feature>
<feature type="transmembrane region" description="Helical" evidence="1">
    <location>
        <begin position="124"/>
        <end position="148"/>
    </location>
</feature>
<feature type="domain" description="Heparan-alpha-glucosaminide N-acetyltransferase catalytic" evidence="2">
    <location>
        <begin position="8"/>
        <end position="232"/>
    </location>
</feature>
<feature type="transmembrane region" description="Helical" evidence="1">
    <location>
        <begin position="80"/>
        <end position="104"/>
    </location>
</feature>
<keyword evidence="1" id="KW-1133">Transmembrane helix</keyword>
<feature type="transmembrane region" description="Helical" evidence="1">
    <location>
        <begin position="328"/>
        <end position="346"/>
    </location>
</feature>
<organism evidence="3 4">
    <name type="scientific">Shewanella surugensis</name>
    <dbReference type="NCBI Taxonomy" id="212020"/>
    <lineage>
        <taxon>Bacteria</taxon>
        <taxon>Pseudomonadati</taxon>
        <taxon>Pseudomonadota</taxon>
        <taxon>Gammaproteobacteria</taxon>
        <taxon>Alteromonadales</taxon>
        <taxon>Shewanellaceae</taxon>
        <taxon>Shewanella</taxon>
    </lineage>
</organism>
<comment type="caution">
    <text evidence="3">The sequence shown here is derived from an EMBL/GenBank/DDBJ whole genome shotgun (WGS) entry which is preliminary data.</text>
</comment>
<evidence type="ECO:0000313" key="3">
    <source>
        <dbReference type="EMBL" id="MCL1125410.1"/>
    </source>
</evidence>
<keyword evidence="1" id="KW-0472">Membrane</keyword>
<feature type="transmembrane region" description="Helical" evidence="1">
    <location>
        <begin position="155"/>
        <end position="173"/>
    </location>
</feature>
<evidence type="ECO:0000313" key="4">
    <source>
        <dbReference type="Proteomes" id="UP001203423"/>
    </source>
</evidence>
<gene>
    <name evidence="3" type="ORF">L2764_13205</name>
</gene>
<keyword evidence="4" id="KW-1185">Reference proteome</keyword>